<dbReference type="InterPro" id="IPR013325">
    <property type="entry name" value="RNA_pol_sigma_r2"/>
</dbReference>
<dbReference type="NCBIfam" id="TIGR02937">
    <property type="entry name" value="sigma70-ECF"/>
    <property type="match status" value="1"/>
</dbReference>
<gene>
    <name evidence="7" type="ORF">FEM03_23710</name>
</gene>
<feature type="domain" description="RNA polymerase sigma-70 region 2" evidence="5">
    <location>
        <begin position="78"/>
        <end position="147"/>
    </location>
</feature>
<dbReference type="GO" id="GO:0016987">
    <property type="term" value="F:sigma factor activity"/>
    <property type="evidence" value="ECO:0007669"/>
    <property type="project" value="UniProtKB-KW"/>
</dbReference>
<dbReference type="InterPro" id="IPR014284">
    <property type="entry name" value="RNA_pol_sigma-70_dom"/>
</dbReference>
<evidence type="ECO:0000256" key="2">
    <source>
        <dbReference type="ARBA" id="ARBA00023015"/>
    </source>
</evidence>
<comment type="similarity">
    <text evidence="1">Belongs to the sigma-70 factor family. ECF subfamily.</text>
</comment>
<sequence>MPKENAKKDVTMLCINSFPRILAWQTRADAAPEYISHVCAPRVLPISSMASDLIPVLESDESLLHKAGKGDAKAFGKLYDRMSPPLFGLLRQILGDEKDAEDTLQDGFVYLWQKASSYDSNKSKAFTWAVMIFRNKAIDKLRARGRRAKASEAVALEQAIVTPTPASPINHEIGLHERASLLRNALHLLPEQQRRLIEFAFLSGETHETIAQKLDMPLGTVKTNIRRGMLRLRDLMKGGEDD</sequence>
<name>A0A5R8K782_9BACT</name>
<dbReference type="Pfam" id="PF04542">
    <property type="entry name" value="Sigma70_r2"/>
    <property type="match status" value="1"/>
</dbReference>
<dbReference type="InterPro" id="IPR007627">
    <property type="entry name" value="RNA_pol_sigma70_r2"/>
</dbReference>
<keyword evidence="4" id="KW-0804">Transcription</keyword>
<evidence type="ECO:0000259" key="6">
    <source>
        <dbReference type="Pfam" id="PF08281"/>
    </source>
</evidence>
<dbReference type="OrthoDB" id="9784272at2"/>
<dbReference type="PANTHER" id="PTHR43133:SF62">
    <property type="entry name" value="RNA POLYMERASE SIGMA FACTOR SIGZ"/>
    <property type="match status" value="1"/>
</dbReference>
<dbReference type="SUPFAM" id="SSF88946">
    <property type="entry name" value="Sigma2 domain of RNA polymerase sigma factors"/>
    <property type="match status" value="1"/>
</dbReference>
<keyword evidence="8" id="KW-1185">Reference proteome</keyword>
<accession>A0A5R8K782</accession>
<dbReference type="SUPFAM" id="SSF88659">
    <property type="entry name" value="Sigma3 and sigma4 domains of RNA polymerase sigma factors"/>
    <property type="match status" value="1"/>
</dbReference>
<evidence type="ECO:0000313" key="8">
    <source>
        <dbReference type="Proteomes" id="UP000306196"/>
    </source>
</evidence>
<dbReference type="AlphaFoldDB" id="A0A5R8K782"/>
<dbReference type="InterPro" id="IPR013249">
    <property type="entry name" value="RNA_pol_sigma70_r4_t2"/>
</dbReference>
<dbReference type="GO" id="GO:0006352">
    <property type="term" value="P:DNA-templated transcription initiation"/>
    <property type="evidence" value="ECO:0007669"/>
    <property type="project" value="InterPro"/>
</dbReference>
<dbReference type="GO" id="GO:0003677">
    <property type="term" value="F:DNA binding"/>
    <property type="evidence" value="ECO:0007669"/>
    <property type="project" value="InterPro"/>
</dbReference>
<dbReference type="Pfam" id="PF08281">
    <property type="entry name" value="Sigma70_r4_2"/>
    <property type="match status" value="1"/>
</dbReference>
<dbReference type="InterPro" id="IPR039425">
    <property type="entry name" value="RNA_pol_sigma-70-like"/>
</dbReference>
<evidence type="ECO:0000256" key="3">
    <source>
        <dbReference type="ARBA" id="ARBA00023082"/>
    </source>
</evidence>
<keyword evidence="2" id="KW-0805">Transcription regulation</keyword>
<feature type="domain" description="RNA polymerase sigma factor 70 region 4 type 2" evidence="6">
    <location>
        <begin position="181"/>
        <end position="232"/>
    </location>
</feature>
<evidence type="ECO:0000313" key="7">
    <source>
        <dbReference type="EMBL" id="TLD68218.1"/>
    </source>
</evidence>
<dbReference type="EMBL" id="VAUV01000030">
    <property type="protein sequence ID" value="TLD68218.1"/>
    <property type="molecule type" value="Genomic_DNA"/>
</dbReference>
<proteinExistence type="inferred from homology"/>
<reference evidence="7 8" key="1">
    <citation type="submission" date="2019-05" db="EMBL/GenBank/DDBJ databases">
        <title>Verrucobacter flavum gen. nov., sp. nov. a new member of the family Verrucomicrobiaceae.</title>
        <authorList>
            <person name="Szuroczki S."/>
            <person name="Abbaszade G."/>
            <person name="Szabo A."/>
            <person name="Felfoldi T."/>
            <person name="Schumann P."/>
            <person name="Boka K."/>
            <person name="Keki Z."/>
            <person name="Toumi M."/>
            <person name="Toth E."/>
        </authorList>
    </citation>
    <scope>NUCLEOTIDE SEQUENCE [LARGE SCALE GENOMIC DNA]</scope>
    <source>
        <strain evidence="7 8">MG-N-17</strain>
    </source>
</reference>
<evidence type="ECO:0000256" key="4">
    <source>
        <dbReference type="ARBA" id="ARBA00023163"/>
    </source>
</evidence>
<dbReference type="Gene3D" id="1.10.10.10">
    <property type="entry name" value="Winged helix-like DNA-binding domain superfamily/Winged helix DNA-binding domain"/>
    <property type="match status" value="1"/>
</dbReference>
<dbReference type="InterPro" id="IPR013324">
    <property type="entry name" value="RNA_pol_sigma_r3/r4-like"/>
</dbReference>
<evidence type="ECO:0000259" key="5">
    <source>
        <dbReference type="Pfam" id="PF04542"/>
    </source>
</evidence>
<dbReference type="InterPro" id="IPR036388">
    <property type="entry name" value="WH-like_DNA-bd_sf"/>
</dbReference>
<dbReference type="PANTHER" id="PTHR43133">
    <property type="entry name" value="RNA POLYMERASE ECF-TYPE SIGMA FACTO"/>
    <property type="match status" value="1"/>
</dbReference>
<organism evidence="7 8">
    <name type="scientific">Phragmitibacter flavus</name>
    <dbReference type="NCBI Taxonomy" id="2576071"/>
    <lineage>
        <taxon>Bacteria</taxon>
        <taxon>Pseudomonadati</taxon>
        <taxon>Verrucomicrobiota</taxon>
        <taxon>Verrucomicrobiia</taxon>
        <taxon>Verrucomicrobiales</taxon>
        <taxon>Verrucomicrobiaceae</taxon>
        <taxon>Phragmitibacter</taxon>
    </lineage>
</organism>
<keyword evidence="3" id="KW-0731">Sigma factor</keyword>
<comment type="caution">
    <text evidence="7">The sequence shown here is derived from an EMBL/GenBank/DDBJ whole genome shotgun (WGS) entry which is preliminary data.</text>
</comment>
<dbReference type="Proteomes" id="UP000306196">
    <property type="component" value="Unassembled WGS sequence"/>
</dbReference>
<evidence type="ECO:0000256" key="1">
    <source>
        <dbReference type="ARBA" id="ARBA00010641"/>
    </source>
</evidence>
<dbReference type="Gene3D" id="1.10.1740.10">
    <property type="match status" value="1"/>
</dbReference>
<dbReference type="CDD" id="cd06171">
    <property type="entry name" value="Sigma70_r4"/>
    <property type="match status" value="1"/>
</dbReference>
<protein>
    <submittedName>
        <fullName evidence="7">Sigma-70 family RNA polymerase sigma factor</fullName>
    </submittedName>
</protein>